<keyword evidence="2" id="KW-0812">Transmembrane</keyword>
<comment type="caution">
    <text evidence="3">The sequence shown here is derived from an EMBL/GenBank/DDBJ whole genome shotgun (WGS) entry which is preliminary data.</text>
</comment>
<feature type="region of interest" description="Disordered" evidence="1">
    <location>
        <begin position="46"/>
        <end position="151"/>
    </location>
</feature>
<feature type="transmembrane region" description="Helical" evidence="2">
    <location>
        <begin position="196"/>
        <end position="216"/>
    </location>
</feature>
<feature type="region of interest" description="Disordered" evidence="1">
    <location>
        <begin position="1"/>
        <end position="33"/>
    </location>
</feature>
<sequence>MKYRRTQKPTETWRGGEDFIKGKPRGQAARTGKELFVSPVELLISPGHHGSQHEGIVTGDGGTTRLLERDSDSPTHGEETPAPEPLLAGQSSRGKPVKETHCGAGGTHSSHISLPSPPLRFPRAQGTGGSSNNIKAHPETTPVNPTKPSRGVTVDHLSNGITRNGRAAEGAVPPGATWIMMPLRATCRPAERGMRLGLWSFSWSWWSLFLLLLSGWTHGLNAQGKSCC</sequence>
<accession>A0AAN8LI76</accession>
<organism evidence="3 4">
    <name type="scientific">Coregonus suidteri</name>
    <dbReference type="NCBI Taxonomy" id="861788"/>
    <lineage>
        <taxon>Eukaryota</taxon>
        <taxon>Metazoa</taxon>
        <taxon>Chordata</taxon>
        <taxon>Craniata</taxon>
        <taxon>Vertebrata</taxon>
        <taxon>Euteleostomi</taxon>
        <taxon>Actinopterygii</taxon>
        <taxon>Neopterygii</taxon>
        <taxon>Teleostei</taxon>
        <taxon>Protacanthopterygii</taxon>
        <taxon>Salmoniformes</taxon>
        <taxon>Salmonidae</taxon>
        <taxon>Coregoninae</taxon>
        <taxon>Coregonus</taxon>
    </lineage>
</organism>
<keyword evidence="4" id="KW-1185">Reference proteome</keyword>
<reference evidence="3 4" key="1">
    <citation type="submission" date="2021-04" db="EMBL/GenBank/DDBJ databases">
        <authorList>
            <person name="De Guttry C."/>
            <person name="Zahm M."/>
            <person name="Klopp C."/>
            <person name="Cabau C."/>
            <person name="Louis A."/>
            <person name="Berthelot C."/>
            <person name="Parey E."/>
            <person name="Roest Crollius H."/>
            <person name="Montfort J."/>
            <person name="Robinson-Rechavi M."/>
            <person name="Bucao C."/>
            <person name="Bouchez O."/>
            <person name="Gislard M."/>
            <person name="Lluch J."/>
            <person name="Milhes M."/>
            <person name="Lampietro C."/>
            <person name="Lopez Roques C."/>
            <person name="Donnadieu C."/>
            <person name="Braasch I."/>
            <person name="Desvignes T."/>
            <person name="Postlethwait J."/>
            <person name="Bobe J."/>
            <person name="Wedekind C."/>
            <person name="Guiguen Y."/>
        </authorList>
    </citation>
    <scope>NUCLEOTIDE SEQUENCE [LARGE SCALE GENOMIC DNA]</scope>
    <source>
        <strain evidence="3">Cs_M1</strain>
        <tissue evidence="3">Blood</tissue>
    </source>
</reference>
<dbReference type="AlphaFoldDB" id="A0AAN8LI76"/>
<feature type="compositionally biased region" description="Basic and acidic residues" evidence="1">
    <location>
        <begin position="66"/>
        <end position="79"/>
    </location>
</feature>
<protein>
    <submittedName>
        <fullName evidence="3">Uncharacterized protein</fullName>
    </submittedName>
</protein>
<keyword evidence="2" id="KW-0472">Membrane</keyword>
<evidence type="ECO:0000256" key="2">
    <source>
        <dbReference type="SAM" id="Phobius"/>
    </source>
</evidence>
<dbReference type="EMBL" id="JAGTTL010000027">
    <property type="protein sequence ID" value="KAK6301231.1"/>
    <property type="molecule type" value="Genomic_DNA"/>
</dbReference>
<gene>
    <name evidence="3" type="ORF">J4Q44_G00293290</name>
</gene>
<proteinExistence type="predicted"/>
<dbReference type="Proteomes" id="UP001356427">
    <property type="component" value="Unassembled WGS sequence"/>
</dbReference>
<name>A0AAN8LI76_9TELE</name>
<keyword evidence="2" id="KW-1133">Transmembrane helix</keyword>
<evidence type="ECO:0000313" key="4">
    <source>
        <dbReference type="Proteomes" id="UP001356427"/>
    </source>
</evidence>
<evidence type="ECO:0000256" key="1">
    <source>
        <dbReference type="SAM" id="MobiDB-lite"/>
    </source>
</evidence>
<evidence type="ECO:0000313" key="3">
    <source>
        <dbReference type="EMBL" id="KAK6301231.1"/>
    </source>
</evidence>